<evidence type="ECO:0000313" key="2">
    <source>
        <dbReference type="Proteomes" id="UP000245207"/>
    </source>
</evidence>
<gene>
    <name evidence="1" type="ORF">CTI12_AA249660</name>
</gene>
<accession>A0A2U1NMP4</accession>
<protein>
    <submittedName>
        <fullName evidence="1">Threonine dehydratase biosynthetic protein</fullName>
    </submittedName>
</protein>
<sequence>MNKVSGISSATCLEAVREARCEYIVEEGGSSAVSFRVTAISTSSTSSYTTKDAVSVVANPRKKLPQFSPDSLRYEQGKVGAVQDGRVSESLVGAMEYLTSILTSKVYDVAVESPLQHASKLSKRLGVNIWLKREDLQPVSSCYNLE</sequence>
<dbReference type="OrthoDB" id="4418812at2759"/>
<dbReference type="Gene3D" id="3.40.50.1100">
    <property type="match status" value="1"/>
</dbReference>
<dbReference type="InterPro" id="IPR036052">
    <property type="entry name" value="TrpB-like_PALP_sf"/>
</dbReference>
<dbReference type="AlphaFoldDB" id="A0A2U1NMP4"/>
<keyword evidence="2" id="KW-1185">Reference proteome</keyword>
<dbReference type="EMBL" id="PKPP01002513">
    <property type="protein sequence ID" value="PWA74779.1"/>
    <property type="molecule type" value="Genomic_DNA"/>
</dbReference>
<dbReference type="STRING" id="35608.A0A2U1NMP4"/>
<dbReference type="SUPFAM" id="SSF53686">
    <property type="entry name" value="Tryptophan synthase beta subunit-like PLP-dependent enzymes"/>
    <property type="match status" value="1"/>
</dbReference>
<organism evidence="1 2">
    <name type="scientific">Artemisia annua</name>
    <name type="common">Sweet wormwood</name>
    <dbReference type="NCBI Taxonomy" id="35608"/>
    <lineage>
        <taxon>Eukaryota</taxon>
        <taxon>Viridiplantae</taxon>
        <taxon>Streptophyta</taxon>
        <taxon>Embryophyta</taxon>
        <taxon>Tracheophyta</taxon>
        <taxon>Spermatophyta</taxon>
        <taxon>Magnoliopsida</taxon>
        <taxon>eudicotyledons</taxon>
        <taxon>Gunneridae</taxon>
        <taxon>Pentapetalae</taxon>
        <taxon>asterids</taxon>
        <taxon>campanulids</taxon>
        <taxon>Asterales</taxon>
        <taxon>Asteraceae</taxon>
        <taxon>Asteroideae</taxon>
        <taxon>Anthemideae</taxon>
        <taxon>Artemisiinae</taxon>
        <taxon>Artemisia</taxon>
    </lineage>
</organism>
<name>A0A2U1NMP4_ARTAN</name>
<dbReference type="Proteomes" id="UP000245207">
    <property type="component" value="Unassembled WGS sequence"/>
</dbReference>
<evidence type="ECO:0000313" key="1">
    <source>
        <dbReference type="EMBL" id="PWA74779.1"/>
    </source>
</evidence>
<comment type="caution">
    <text evidence="1">The sequence shown here is derived from an EMBL/GenBank/DDBJ whole genome shotgun (WGS) entry which is preliminary data.</text>
</comment>
<reference evidence="1 2" key="1">
    <citation type="journal article" date="2018" name="Mol. Plant">
        <title>The genome of Artemisia annua provides insight into the evolution of Asteraceae family and artemisinin biosynthesis.</title>
        <authorList>
            <person name="Shen Q."/>
            <person name="Zhang L."/>
            <person name="Liao Z."/>
            <person name="Wang S."/>
            <person name="Yan T."/>
            <person name="Shi P."/>
            <person name="Liu M."/>
            <person name="Fu X."/>
            <person name="Pan Q."/>
            <person name="Wang Y."/>
            <person name="Lv Z."/>
            <person name="Lu X."/>
            <person name="Zhang F."/>
            <person name="Jiang W."/>
            <person name="Ma Y."/>
            <person name="Chen M."/>
            <person name="Hao X."/>
            <person name="Li L."/>
            <person name="Tang Y."/>
            <person name="Lv G."/>
            <person name="Zhou Y."/>
            <person name="Sun X."/>
            <person name="Brodelius P.E."/>
            <person name="Rose J.K.C."/>
            <person name="Tang K."/>
        </authorList>
    </citation>
    <scope>NUCLEOTIDE SEQUENCE [LARGE SCALE GENOMIC DNA]</scope>
    <source>
        <strain evidence="2">cv. Huhao1</strain>
        <tissue evidence="1">Leaf</tissue>
    </source>
</reference>
<proteinExistence type="predicted"/>